<organism evidence="2 3">
    <name type="scientific">Reinekea marina</name>
    <dbReference type="NCBI Taxonomy" id="1310421"/>
    <lineage>
        <taxon>Bacteria</taxon>
        <taxon>Pseudomonadati</taxon>
        <taxon>Pseudomonadota</taxon>
        <taxon>Gammaproteobacteria</taxon>
        <taxon>Oceanospirillales</taxon>
        <taxon>Saccharospirillaceae</taxon>
        <taxon>Reinekea</taxon>
    </lineage>
</organism>
<proteinExistence type="predicted"/>
<accession>A0ABV7WUJ0</accession>
<keyword evidence="3" id="KW-1185">Reference proteome</keyword>
<dbReference type="InterPro" id="IPR032314">
    <property type="entry name" value="DUF4845"/>
</dbReference>
<dbReference type="EMBL" id="JBHRYN010000060">
    <property type="protein sequence ID" value="MFC3702960.1"/>
    <property type="molecule type" value="Genomic_DNA"/>
</dbReference>
<dbReference type="RefSeq" id="WP_290282411.1">
    <property type="nucleotide sequence ID" value="NZ_JAUFQI010000001.1"/>
</dbReference>
<reference evidence="3" key="1">
    <citation type="journal article" date="2019" name="Int. J. Syst. Evol. Microbiol.">
        <title>The Global Catalogue of Microorganisms (GCM) 10K type strain sequencing project: providing services to taxonomists for standard genome sequencing and annotation.</title>
        <authorList>
            <consortium name="The Broad Institute Genomics Platform"/>
            <consortium name="The Broad Institute Genome Sequencing Center for Infectious Disease"/>
            <person name="Wu L."/>
            <person name="Ma J."/>
        </authorList>
    </citation>
    <scope>NUCLEOTIDE SEQUENCE [LARGE SCALE GENOMIC DNA]</scope>
    <source>
        <strain evidence="3">CECT 8288</strain>
    </source>
</reference>
<keyword evidence="1" id="KW-0812">Transmembrane</keyword>
<dbReference type="Proteomes" id="UP001595710">
    <property type="component" value="Unassembled WGS sequence"/>
</dbReference>
<evidence type="ECO:0000256" key="1">
    <source>
        <dbReference type="SAM" id="Phobius"/>
    </source>
</evidence>
<name>A0ABV7WUJ0_9GAMM</name>
<gene>
    <name evidence="2" type="ORF">ACFOND_15100</name>
</gene>
<protein>
    <submittedName>
        <fullName evidence="2">DUF4845 domain-containing protein</fullName>
    </submittedName>
</protein>
<evidence type="ECO:0000313" key="2">
    <source>
        <dbReference type="EMBL" id="MFC3702960.1"/>
    </source>
</evidence>
<evidence type="ECO:0000313" key="3">
    <source>
        <dbReference type="Proteomes" id="UP001595710"/>
    </source>
</evidence>
<keyword evidence="1" id="KW-1133">Transmembrane helix</keyword>
<sequence>MAGLSKQQGLSLYGVAFLLFLVIFFGLLFVKLSGHYYDHMTLDKMISTSLSDFSAGRFDESQFKDRLQKNMQINNIRLDLKKDLKINKRSQPIVIELNYEKRVHLMGNVDAVLSFSETYEL</sequence>
<keyword evidence="1" id="KW-0472">Membrane</keyword>
<feature type="transmembrane region" description="Helical" evidence="1">
    <location>
        <begin position="12"/>
        <end position="30"/>
    </location>
</feature>
<comment type="caution">
    <text evidence="2">The sequence shown here is derived from an EMBL/GenBank/DDBJ whole genome shotgun (WGS) entry which is preliminary data.</text>
</comment>
<dbReference type="Pfam" id="PF16137">
    <property type="entry name" value="DUF4845"/>
    <property type="match status" value="1"/>
</dbReference>